<dbReference type="EMBL" id="PGYQ01000014">
    <property type="protein sequence ID" value="PKL72162.1"/>
    <property type="molecule type" value="Genomic_DNA"/>
</dbReference>
<accession>A0A2N1UMZ4</accession>
<gene>
    <name evidence="3" type="ORF">CVV26_02730</name>
</gene>
<keyword evidence="2" id="KW-0732">Signal</keyword>
<evidence type="ECO:0008006" key="5">
    <source>
        <dbReference type="Google" id="ProtNLM"/>
    </source>
</evidence>
<comment type="caution">
    <text evidence="3">The sequence shown here is derived from an EMBL/GenBank/DDBJ whole genome shotgun (WGS) entry which is preliminary data.</text>
</comment>
<protein>
    <recommendedName>
        <fullName evidence="5">Bacterial Ig-like domain-containing protein</fullName>
    </recommendedName>
</protein>
<dbReference type="Proteomes" id="UP000233414">
    <property type="component" value="Unassembled WGS sequence"/>
</dbReference>
<organism evidence="3 4">
    <name type="scientific">Candidatus Kuenenbacteria bacterium HGW-Kuenenbacteria-1</name>
    <dbReference type="NCBI Taxonomy" id="2013812"/>
    <lineage>
        <taxon>Bacteria</taxon>
        <taxon>Candidatus Kueneniibacteriota</taxon>
    </lineage>
</organism>
<proteinExistence type="predicted"/>
<sequence>MKKDFKKSLVLIFLLTGFLMSANFAFASSTDGTINSSNKYAWAENIGWINFGTINGNVHITDVSLSGYALSENIGWINLSNIANDGEGHLSGYAWSENTGWINFAPINGGVIINSAGEFIGSALSENIGWIIFGGDYKVKTDWRPRSARPACNNAIDDDEDNKIDYPNDPGCDSLNDTSEIDSSGSSLPITVYNAPIQPESGNFNISIQNDAEYINSRTVILKLNGGADAKKMAISNTGDFLDANQENYQAQKEWDLCSKNSGFIKLPDCLDGVHTVYIKFYTQYGQPSTVVSDQIILDTKSPEIKIIDKKDYYDIAQDIILNIETETKAEIISHWDKKYGSVYANSQGKAIINLNKMLAGKHQLEITATDLAGNKSKTLAIELIIKPLIEILKIEPDVILKEPQQPIIEKIKPLISESLKLIKEEKSEVIPVVPKELQKPITEKAKLLIPEFLKPQEEKPNEMIIIPEEAPLLIQKQWKLFSEESVKSFVLAPLPKEIIELSEKFPELKKTLNDVGILKITDLEKLKTVELTLPGLTERLGLSTYKIESEKFDLPMGIPVSQLSLENKKLIPSEIIFAKTSKELIDFNISLSVTEKGELQQKITTISGKPLQLVIKQDKPVKSIKGYLILKSRKIQKTSSFFFLESAINKIKNYFPINFIFTNPVLAESQKESAISEERFALSKFDYTDLDNDGIYTAEIQMPLVDGKYEIVTVMNYKDPTLGKKEIKLITVVDPEGYIYAKDNEKEIRIPDAIVSMYLFNFETKKYVLWPSQKYLQENPQTTDFKGTYSFLVPTGFYYINVKAPDYLVYNTKPFRIKEGSGIHINIELKTKYWWLKIIDWKIILLIVIILFLLYNFIRNKIKRKF</sequence>
<evidence type="ECO:0000313" key="3">
    <source>
        <dbReference type="EMBL" id="PKL72162.1"/>
    </source>
</evidence>
<name>A0A2N1UMZ4_9BACT</name>
<dbReference type="SUPFAM" id="SSF49464">
    <property type="entry name" value="Carboxypeptidase regulatory domain-like"/>
    <property type="match status" value="1"/>
</dbReference>
<keyword evidence="1" id="KW-0472">Membrane</keyword>
<dbReference type="InterPro" id="IPR008969">
    <property type="entry name" value="CarboxyPept-like_regulatory"/>
</dbReference>
<feature type="signal peptide" evidence="2">
    <location>
        <begin position="1"/>
        <end position="27"/>
    </location>
</feature>
<feature type="chain" id="PRO_5014684080" description="Bacterial Ig-like domain-containing protein" evidence="2">
    <location>
        <begin position="28"/>
        <end position="867"/>
    </location>
</feature>
<evidence type="ECO:0000256" key="1">
    <source>
        <dbReference type="SAM" id="Phobius"/>
    </source>
</evidence>
<evidence type="ECO:0000256" key="2">
    <source>
        <dbReference type="SAM" id="SignalP"/>
    </source>
</evidence>
<dbReference type="Gene3D" id="2.60.40.1120">
    <property type="entry name" value="Carboxypeptidase-like, regulatory domain"/>
    <property type="match status" value="1"/>
</dbReference>
<evidence type="ECO:0000313" key="4">
    <source>
        <dbReference type="Proteomes" id="UP000233414"/>
    </source>
</evidence>
<dbReference type="AlphaFoldDB" id="A0A2N1UMZ4"/>
<feature type="transmembrane region" description="Helical" evidence="1">
    <location>
        <begin position="835"/>
        <end position="859"/>
    </location>
</feature>
<keyword evidence="1" id="KW-1133">Transmembrane helix</keyword>
<reference evidence="3 4" key="1">
    <citation type="journal article" date="2017" name="ISME J.">
        <title>Potential for microbial H2 and metal transformations associated with novel bacteria and archaea in deep terrestrial subsurface sediments.</title>
        <authorList>
            <person name="Hernsdorf A.W."/>
            <person name="Amano Y."/>
            <person name="Miyakawa K."/>
            <person name="Ise K."/>
            <person name="Suzuki Y."/>
            <person name="Anantharaman K."/>
            <person name="Probst A."/>
            <person name="Burstein D."/>
            <person name="Thomas B.C."/>
            <person name="Banfield J.F."/>
        </authorList>
    </citation>
    <scope>NUCLEOTIDE SEQUENCE [LARGE SCALE GENOMIC DNA]</scope>
    <source>
        <strain evidence="3">HGW-Kuenenbacteria-1</strain>
    </source>
</reference>
<keyword evidence="1" id="KW-0812">Transmembrane</keyword>